<feature type="compositionally biased region" description="Polar residues" evidence="1">
    <location>
        <begin position="298"/>
        <end position="311"/>
    </location>
</feature>
<feature type="region of interest" description="Disordered" evidence="1">
    <location>
        <begin position="212"/>
        <end position="338"/>
    </location>
</feature>
<gene>
    <name evidence="2" type="ORF">NP233_g3268</name>
</gene>
<feature type="region of interest" description="Disordered" evidence="1">
    <location>
        <begin position="1"/>
        <end position="46"/>
    </location>
</feature>
<reference evidence="2" key="1">
    <citation type="submission" date="2022-07" db="EMBL/GenBank/DDBJ databases">
        <title>Genome Sequence of Leucocoprinus birnbaumii.</title>
        <authorList>
            <person name="Buettner E."/>
        </authorList>
    </citation>
    <scope>NUCLEOTIDE SEQUENCE</scope>
    <source>
        <strain evidence="2">VT141</strain>
    </source>
</reference>
<dbReference type="Proteomes" id="UP001213000">
    <property type="component" value="Unassembled WGS sequence"/>
</dbReference>
<evidence type="ECO:0000313" key="3">
    <source>
        <dbReference type="Proteomes" id="UP001213000"/>
    </source>
</evidence>
<accession>A0AAD5W0M5</accession>
<proteinExistence type="predicted"/>
<evidence type="ECO:0000313" key="2">
    <source>
        <dbReference type="EMBL" id="KAJ3572154.1"/>
    </source>
</evidence>
<feature type="compositionally biased region" description="Low complexity" evidence="1">
    <location>
        <begin position="232"/>
        <end position="243"/>
    </location>
</feature>
<comment type="caution">
    <text evidence="2">The sequence shown here is derived from an EMBL/GenBank/DDBJ whole genome shotgun (WGS) entry which is preliminary data.</text>
</comment>
<name>A0AAD5W0M5_9AGAR</name>
<dbReference type="EMBL" id="JANIEX010000154">
    <property type="protein sequence ID" value="KAJ3572154.1"/>
    <property type="molecule type" value="Genomic_DNA"/>
</dbReference>
<feature type="region of interest" description="Disordered" evidence="1">
    <location>
        <begin position="352"/>
        <end position="437"/>
    </location>
</feature>
<feature type="compositionally biased region" description="Acidic residues" evidence="1">
    <location>
        <begin position="412"/>
        <end position="428"/>
    </location>
</feature>
<organism evidence="2 3">
    <name type="scientific">Leucocoprinus birnbaumii</name>
    <dbReference type="NCBI Taxonomy" id="56174"/>
    <lineage>
        <taxon>Eukaryota</taxon>
        <taxon>Fungi</taxon>
        <taxon>Dikarya</taxon>
        <taxon>Basidiomycota</taxon>
        <taxon>Agaricomycotina</taxon>
        <taxon>Agaricomycetes</taxon>
        <taxon>Agaricomycetidae</taxon>
        <taxon>Agaricales</taxon>
        <taxon>Agaricineae</taxon>
        <taxon>Agaricaceae</taxon>
        <taxon>Leucocoprinus</taxon>
    </lineage>
</organism>
<evidence type="ECO:0000256" key="1">
    <source>
        <dbReference type="SAM" id="MobiDB-lite"/>
    </source>
</evidence>
<protein>
    <submittedName>
        <fullName evidence="2">Uncharacterized protein</fullName>
    </submittedName>
</protein>
<keyword evidence="3" id="KW-1185">Reference proteome</keyword>
<dbReference type="AlphaFoldDB" id="A0AAD5W0M5"/>
<feature type="compositionally biased region" description="Pro residues" evidence="1">
    <location>
        <begin position="259"/>
        <end position="272"/>
    </location>
</feature>
<feature type="compositionally biased region" description="Polar residues" evidence="1">
    <location>
        <begin position="1"/>
        <end position="20"/>
    </location>
</feature>
<sequence>MAAQVLSPTTARSFSTSSKPMKSILKLNRPKPLSPILTHSQPPSPSPFPFSASFVSIYLTPSNSPTSAMKEMNSAMTMKGATSPTIMGEMVQGIPQSPCVYSPPPTAVGMFKGIPKSPHVHFPPSPAIVSTFGVTHSPNTYDRAPISVSPNPLALPSWGDRVYSPTIDGFRLNGAVAAGASDTSEDSDTDTQSPGLFKTLRFGTFGISSPTPAQLGFEFGMEEDPRSPRPPRATTTTTSPPLSKKSKDSIKPVQLIPTRPAPPPPSNAPLPPSETRTRAKPSSIKFATNLALPLRPHSPTTSLAKSLTTYPRSPYPTAPLGSPTSPSLPTPEVPVSPSDAVGRERLLLRHRGNNRRTLSLDDKKLSRKGRRGGGTAYPKSPAPVSGRGIGKGKGGGFVVAPSPLRKAFDYSVDSEDGDDEESEGEEEVLSPVDESCTKTPISISLPLTLLPTNLSQTPSSPHL</sequence>
<feature type="compositionally biased region" description="Gly residues" evidence="1">
    <location>
        <begin position="387"/>
        <end position="397"/>
    </location>
</feature>